<dbReference type="AlphaFoldDB" id="A0A0F9PCP8"/>
<comment type="caution">
    <text evidence="1">The sequence shown here is derived from an EMBL/GenBank/DDBJ whole genome shotgun (WGS) entry which is preliminary data.</text>
</comment>
<sequence>MISAFSIILEDDILFCTKKKRYNTFEIVLFVDKLLRSINPKNTWRLKKICLKNKKRTRERIIVEHIITKNNQNLFFCIIGNFNVGSQEASKMLNEFRKQVNLQFHKLEELKFASEEPNFKDILKLITNYLKDRYQEPLEEEIFYEYNRGSSQNSILYTGISAQGLPIISQLYDKNLLLDREKTKENIELFSSDLSAILATISMNTQIRTKTKIKEIHIFDNEKTENEKIIFFGNINLYSLDFVASGDFYKLRDFFKHMKAKLTLDPIFKKEFSGDLKPFKHLTEHLKEVISEFDY</sequence>
<dbReference type="EMBL" id="LAZR01006573">
    <property type="protein sequence ID" value="KKM91152.1"/>
    <property type="molecule type" value="Genomic_DNA"/>
</dbReference>
<name>A0A0F9PCP8_9ZZZZ</name>
<proteinExistence type="predicted"/>
<protein>
    <submittedName>
        <fullName evidence="1">Uncharacterized protein</fullName>
    </submittedName>
</protein>
<evidence type="ECO:0000313" key="1">
    <source>
        <dbReference type="EMBL" id="KKM91152.1"/>
    </source>
</evidence>
<reference evidence="1" key="1">
    <citation type="journal article" date="2015" name="Nature">
        <title>Complex archaea that bridge the gap between prokaryotes and eukaryotes.</title>
        <authorList>
            <person name="Spang A."/>
            <person name="Saw J.H."/>
            <person name="Jorgensen S.L."/>
            <person name="Zaremba-Niedzwiedzka K."/>
            <person name="Martijn J."/>
            <person name="Lind A.E."/>
            <person name="van Eijk R."/>
            <person name="Schleper C."/>
            <person name="Guy L."/>
            <person name="Ettema T.J."/>
        </authorList>
    </citation>
    <scope>NUCLEOTIDE SEQUENCE</scope>
</reference>
<accession>A0A0F9PCP8</accession>
<organism evidence="1">
    <name type="scientific">marine sediment metagenome</name>
    <dbReference type="NCBI Taxonomy" id="412755"/>
    <lineage>
        <taxon>unclassified sequences</taxon>
        <taxon>metagenomes</taxon>
        <taxon>ecological metagenomes</taxon>
    </lineage>
</organism>
<gene>
    <name evidence="1" type="ORF">LCGC14_1231370</name>
</gene>